<proteinExistence type="inferred from homology"/>
<dbReference type="AlphaFoldDB" id="A0A7X6I185"/>
<name>A0A7X6I185_9ACTN</name>
<feature type="transmembrane region" description="Helical" evidence="7">
    <location>
        <begin position="340"/>
        <end position="358"/>
    </location>
</feature>
<dbReference type="InterPro" id="IPR024962">
    <property type="entry name" value="YukD-like"/>
</dbReference>
<organism evidence="9 10">
    <name type="scientific">Streptomyces lonarensis</name>
    <dbReference type="NCBI Taxonomy" id="700599"/>
    <lineage>
        <taxon>Bacteria</taxon>
        <taxon>Bacillati</taxon>
        <taxon>Actinomycetota</taxon>
        <taxon>Actinomycetes</taxon>
        <taxon>Kitasatosporales</taxon>
        <taxon>Streptomycetaceae</taxon>
        <taxon>Streptomyces</taxon>
    </lineage>
</organism>
<dbReference type="Gene3D" id="3.10.20.90">
    <property type="entry name" value="Phosphatidylinositol 3-kinase Catalytic Subunit, Chain A, domain 1"/>
    <property type="match status" value="1"/>
</dbReference>
<comment type="subcellular location">
    <subcellularLocation>
        <location evidence="1">Cell membrane</location>
        <topology evidence="1">Multi-pass membrane protein</topology>
    </subcellularLocation>
</comment>
<dbReference type="Pfam" id="PF19053">
    <property type="entry name" value="EccD"/>
    <property type="match status" value="1"/>
</dbReference>
<evidence type="ECO:0000256" key="7">
    <source>
        <dbReference type="SAM" id="Phobius"/>
    </source>
</evidence>
<keyword evidence="3" id="KW-1003">Cell membrane</keyword>
<evidence type="ECO:0000256" key="1">
    <source>
        <dbReference type="ARBA" id="ARBA00004651"/>
    </source>
</evidence>
<dbReference type="EMBL" id="JAAVJD010000309">
    <property type="protein sequence ID" value="NJQ08441.1"/>
    <property type="molecule type" value="Genomic_DNA"/>
</dbReference>
<dbReference type="GO" id="GO:0005886">
    <property type="term" value="C:plasma membrane"/>
    <property type="evidence" value="ECO:0007669"/>
    <property type="project" value="UniProtKB-SubCell"/>
</dbReference>
<feature type="transmembrane region" description="Helical" evidence="7">
    <location>
        <begin position="229"/>
        <end position="252"/>
    </location>
</feature>
<feature type="transmembrane region" description="Helical" evidence="7">
    <location>
        <begin position="430"/>
        <end position="449"/>
    </location>
</feature>
<feature type="transmembrane region" description="Helical" evidence="7">
    <location>
        <begin position="175"/>
        <end position="195"/>
    </location>
</feature>
<feature type="transmembrane region" description="Helical" evidence="7">
    <location>
        <begin position="148"/>
        <end position="168"/>
    </location>
</feature>
<feature type="transmembrane region" description="Helical" evidence="7">
    <location>
        <begin position="264"/>
        <end position="289"/>
    </location>
</feature>
<feature type="transmembrane region" description="Helical" evidence="7">
    <location>
        <begin position="121"/>
        <end position="142"/>
    </location>
</feature>
<comment type="caution">
    <text evidence="9">The sequence shown here is derived from an EMBL/GenBank/DDBJ whole genome shotgun (WGS) entry which is preliminary data.</text>
</comment>
<accession>A0A7X6I185</accession>
<keyword evidence="4 7" id="KW-0812">Transmembrane</keyword>
<feature type="transmembrane region" description="Helical" evidence="7">
    <location>
        <begin position="365"/>
        <end position="386"/>
    </location>
</feature>
<feature type="transmembrane region" description="Helical" evidence="7">
    <location>
        <begin position="201"/>
        <end position="222"/>
    </location>
</feature>
<evidence type="ECO:0000256" key="5">
    <source>
        <dbReference type="ARBA" id="ARBA00022989"/>
    </source>
</evidence>
<evidence type="ECO:0000256" key="4">
    <source>
        <dbReference type="ARBA" id="ARBA00022692"/>
    </source>
</evidence>
<sequence length="453" mass="45449">MSVEAWGYTSVDRRVTVIGAHRRADLSLSAEVPVGLMLPEVLRVLGEQPGDHPTARRLVTAAGREIPLGASLSFAAVLDGAVLRLVREEELPAAPVVHDVADTTADDLTHRGLSWGPTARAWTAGTATAALSLAAAHLAVVTHGTATAAPWVGVALLLTTAAAVAALLTDRRDAGTAAAVSSGALGVLLAAHLAVHHQWQTPLALAALLAPPVFVLVLLGLLTPLRRGAHIGAAALAATGGLWLAVGAFTGFDTAGDRARLGAVAAVAAVFALGVLPRLAITAAGLTGLDDRHAGGRPAARAEVGRALDASHHGLTAASVVTAASAAGGAVLAVGEWSPWSAALAALVAVVLLSRARLFPMTVSVMALAAAGTLVLVRLVLGWSASAGGDPWPALALAGLAAAALALLAARPAEHVRVRGRRLAGMAESVAVVAVLPVAVGVFGVYGRLLDTF</sequence>
<dbReference type="RefSeq" id="WP_167974321.1">
    <property type="nucleotide sequence ID" value="NZ_BHZG01000281.1"/>
</dbReference>
<feature type="transmembrane region" description="Helical" evidence="7">
    <location>
        <begin position="392"/>
        <end position="410"/>
    </location>
</feature>
<evidence type="ECO:0000259" key="8">
    <source>
        <dbReference type="Pfam" id="PF19053"/>
    </source>
</evidence>
<feature type="domain" description="EccD-like transmembrane" evidence="8">
    <location>
        <begin position="124"/>
        <end position="449"/>
    </location>
</feature>
<reference evidence="9 10" key="1">
    <citation type="submission" date="2020-03" db="EMBL/GenBank/DDBJ databases">
        <title>Draft genome of Streptomyces sp. ventii, isolated from the Axial Seamount in the Pacific Ocean, and resequencing of the two type strains Streptomyces lonarensis strain NCL 716 and Streptomyces bohaiensis strain 11A07.</title>
        <authorList>
            <person name="Loughran R.M."/>
            <person name="Pfannmuller K.M."/>
            <person name="Wasson B.J."/>
            <person name="Deadmond M.C."/>
            <person name="Paddock B.E."/>
            <person name="Koyack M.J."/>
            <person name="Gallegos D.A."/>
            <person name="Mitchell E.A."/>
            <person name="Ushijima B."/>
            <person name="Saw J.H."/>
            <person name="Mcphail K.L."/>
            <person name="Videau P."/>
        </authorList>
    </citation>
    <scope>NUCLEOTIDE SEQUENCE [LARGE SCALE GENOMIC DNA]</scope>
    <source>
        <strain evidence="9 10">NCL716</strain>
    </source>
</reference>
<dbReference type="Proteomes" id="UP000578686">
    <property type="component" value="Unassembled WGS sequence"/>
</dbReference>
<dbReference type="InterPro" id="IPR044049">
    <property type="entry name" value="EccD_transm"/>
</dbReference>
<evidence type="ECO:0000313" key="9">
    <source>
        <dbReference type="EMBL" id="NJQ08441.1"/>
    </source>
</evidence>
<keyword evidence="6 7" id="KW-0472">Membrane</keyword>
<evidence type="ECO:0000313" key="10">
    <source>
        <dbReference type="Proteomes" id="UP000578686"/>
    </source>
</evidence>
<protein>
    <submittedName>
        <fullName evidence="9">Type VII secretion integral membrane protein EccD</fullName>
    </submittedName>
</protein>
<gene>
    <name evidence="9" type="primary">eccD</name>
    <name evidence="9" type="ORF">HCN56_23410</name>
</gene>
<dbReference type="NCBIfam" id="TIGR03920">
    <property type="entry name" value="T7SS_EccD"/>
    <property type="match status" value="1"/>
</dbReference>
<evidence type="ECO:0000256" key="3">
    <source>
        <dbReference type="ARBA" id="ARBA00022475"/>
    </source>
</evidence>
<keyword evidence="10" id="KW-1185">Reference proteome</keyword>
<evidence type="ECO:0000256" key="6">
    <source>
        <dbReference type="ARBA" id="ARBA00023136"/>
    </source>
</evidence>
<keyword evidence="5 7" id="KW-1133">Transmembrane helix</keyword>
<evidence type="ECO:0000256" key="2">
    <source>
        <dbReference type="ARBA" id="ARBA00006162"/>
    </source>
</evidence>
<dbReference type="InterPro" id="IPR006707">
    <property type="entry name" value="T7SS_EccD"/>
</dbReference>
<dbReference type="Pfam" id="PF08817">
    <property type="entry name" value="YukD"/>
    <property type="match status" value="1"/>
</dbReference>
<comment type="similarity">
    <text evidence="2">Belongs to the EccD/Snm4 family.</text>
</comment>